<evidence type="ECO:0000256" key="1">
    <source>
        <dbReference type="ARBA" id="ARBA00022630"/>
    </source>
</evidence>
<evidence type="ECO:0000256" key="3">
    <source>
        <dbReference type="ARBA" id="ARBA00023002"/>
    </source>
</evidence>
<comment type="caution">
    <text evidence="7">The sequence shown here is derived from an EMBL/GenBank/DDBJ whole genome shotgun (WGS) entry which is preliminary data.</text>
</comment>
<evidence type="ECO:0000259" key="6">
    <source>
        <dbReference type="Pfam" id="PF00296"/>
    </source>
</evidence>
<dbReference type="AlphaFoldDB" id="A0A3M0I1Z4"/>
<evidence type="ECO:0000256" key="4">
    <source>
        <dbReference type="ARBA" id="ARBA00023033"/>
    </source>
</evidence>
<keyword evidence="4" id="KW-0503">Monooxygenase</keyword>
<reference evidence="7 8" key="1">
    <citation type="submission" date="2017-11" db="EMBL/GenBank/DDBJ databases">
        <title>Draft genome of actinobacteria isolated from guarana (Paullinia cupana (Mart.) Ducke.</title>
        <authorList>
            <person name="Siqueira K.A."/>
            <person name="Liotti R.G."/>
            <person name="Mendes T.A.O."/>
            <person name="Soares M.A."/>
        </authorList>
    </citation>
    <scope>NUCLEOTIDE SEQUENCE [LARGE SCALE GENOMIC DNA]</scope>
    <source>
        <strain evidence="7 8">193</strain>
    </source>
</reference>
<sequence length="392" mass="42981">MTTLTANERLGLAGTDPRPDAETTPAQDRGETNPLLNDQPMKLGLFGTNCSYGLIMSHAPSSYEITWEHTKSIAQQADRMGLEVMVPVARWKGFGGSTNFNGNCFETYTWAAGIAEATENIAVAATSHLPTVHPIVAAKAATTIDRISAGRFTLNLVMGWVPPEMEMFGGEQRQHDERYAFGQEWIDYAMRLWTEPGSFDVAGAYFEGRDVEAYPKPHQGPHPVLLNAGNSPAGIDYSARNVDINFASLDTLENIKAYTEKVRGRARSEYHRDIDVMTYGLVVVRDTEKEARAAFQQVVDEGDWGAAGNVIKIALSGASQSFDHARELSERFIAGWGGYPLVGTPEQVVQGMKELNEAGMGGMIMGLIDPNEELPVFRDQVLPLMIEAGIRH</sequence>
<dbReference type="GO" id="GO:0016705">
    <property type="term" value="F:oxidoreductase activity, acting on paired donors, with incorporation or reduction of molecular oxygen"/>
    <property type="evidence" value="ECO:0007669"/>
    <property type="project" value="InterPro"/>
</dbReference>
<evidence type="ECO:0000313" key="7">
    <source>
        <dbReference type="EMBL" id="RMB80763.1"/>
    </source>
</evidence>
<dbReference type="Proteomes" id="UP000270471">
    <property type="component" value="Unassembled WGS sequence"/>
</dbReference>
<dbReference type="OrthoDB" id="9814695at2"/>
<dbReference type="InterPro" id="IPR011251">
    <property type="entry name" value="Luciferase-like_dom"/>
</dbReference>
<dbReference type="InterPro" id="IPR050172">
    <property type="entry name" value="SsuD_RutA_monooxygenase"/>
</dbReference>
<organism evidence="7 8">
    <name type="scientific">Streptomyces shenzhenensis</name>
    <dbReference type="NCBI Taxonomy" id="943815"/>
    <lineage>
        <taxon>Bacteria</taxon>
        <taxon>Bacillati</taxon>
        <taxon>Actinomycetota</taxon>
        <taxon>Actinomycetes</taxon>
        <taxon>Kitasatosporales</taxon>
        <taxon>Streptomycetaceae</taxon>
        <taxon>Streptomyces</taxon>
    </lineage>
</organism>
<dbReference type="PANTHER" id="PTHR42847:SF4">
    <property type="entry name" value="ALKANESULFONATE MONOOXYGENASE-RELATED"/>
    <property type="match status" value="1"/>
</dbReference>
<keyword evidence="2" id="KW-0288">FMN</keyword>
<feature type="region of interest" description="Disordered" evidence="5">
    <location>
        <begin position="1"/>
        <end position="37"/>
    </location>
</feature>
<dbReference type="PANTHER" id="PTHR42847">
    <property type="entry name" value="ALKANESULFONATE MONOOXYGENASE"/>
    <property type="match status" value="1"/>
</dbReference>
<dbReference type="EMBL" id="PENI01000038">
    <property type="protein sequence ID" value="RMB80763.1"/>
    <property type="molecule type" value="Genomic_DNA"/>
</dbReference>
<dbReference type="Pfam" id="PF00296">
    <property type="entry name" value="Bac_luciferase"/>
    <property type="match status" value="1"/>
</dbReference>
<dbReference type="RefSeq" id="WP_121894458.1">
    <property type="nucleotide sequence ID" value="NZ_PENI01000038.1"/>
</dbReference>
<feature type="domain" description="Luciferase-like" evidence="6">
    <location>
        <begin position="60"/>
        <end position="360"/>
    </location>
</feature>
<protein>
    <submittedName>
        <fullName evidence="7">LLM class flavin-dependent oxidoreductase</fullName>
    </submittedName>
</protein>
<evidence type="ECO:0000256" key="5">
    <source>
        <dbReference type="SAM" id="MobiDB-lite"/>
    </source>
</evidence>
<dbReference type="GO" id="GO:0004497">
    <property type="term" value="F:monooxygenase activity"/>
    <property type="evidence" value="ECO:0007669"/>
    <property type="project" value="UniProtKB-KW"/>
</dbReference>
<evidence type="ECO:0000313" key="8">
    <source>
        <dbReference type="Proteomes" id="UP000270471"/>
    </source>
</evidence>
<dbReference type="SUPFAM" id="SSF51679">
    <property type="entry name" value="Bacterial luciferase-like"/>
    <property type="match status" value="1"/>
</dbReference>
<name>A0A3M0I1Z4_9ACTN</name>
<dbReference type="Gene3D" id="3.20.20.30">
    <property type="entry name" value="Luciferase-like domain"/>
    <property type="match status" value="1"/>
</dbReference>
<keyword evidence="1" id="KW-0285">Flavoprotein</keyword>
<dbReference type="InterPro" id="IPR036661">
    <property type="entry name" value="Luciferase-like_sf"/>
</dbReference>
<keyword evidence="8" id="KW-1185">Reference proteome</keyword>
<keyword evidence="3" id="KW-0560">Oxidoreductase</keyword>
<gene>
    <name evidence="7" type="ORF">CTZ28_38535</name>
</gene>
<evidence type="ECO:0000256" key="2">
    <source>
        <dbReference type="ARBA" id="ARBA00022643"/>
    </source>
</evidence>
<proteinExistence type="predicted"/>
<accession>A0A3M0I1Z4</accession>